<proteinExistence type="predicted"/>
<evidence type="ECO:0000313" key="2">
    <source>
        <dbReference type="Proteomes" id="UP000005237"/>
    </source>
</evidence>
<reference evidence="2" key="1">
    <citation type="submission" date="2010-08" db="EMBL/GenBank/DDBJ databases">
        <authorList>
            <consortium name="Caenorhabditis japonica Sequencing Consortium"/>
            <person name="Wilson R.K."/>
        </authorList>
    </citation>
    <scope>NUCLEOTIDE SEQUENCE [LARGE SCALE GENOMIC DNA]</scope>
    <source>
        <strain evidence="2">DF5081</strain>
    </source>
</reference>
<organism evidence="1 2">
    <name type="scientific">Caenorhabditis japonica</name>
    <dbReference type="NCBI Taxonomy" id="281687"/>
    <lineage>
        <taxon>Eukaryota</taxon>
        <taxon>Metazoa</taxon>
        <taxon>Ecdysozoa</taxon>
        <taxon>Nematoda</taxon>
        <taxon>Chromadorea</taxon>
        <taxon>Rhabditida</taxon>
        <taxon>Rhabditina</taxon>
        <taxon>Rhabditomorpha</taxon>
        <taxon>Rhabditoidea</taxon>
        <taxon>Rhabditidae</taxon>
        <taxon>Peloderinae</taxon>
        <taxon>Caenorhabditis</taxon>
    </lineage>
</organism>
<dbReference type="AlphaFoldDB" id="A0A8R1EA57"/>
<protein>
    <submittedName>
        <fullName evidence="1">Uncharacterized protein</fullName>
    </submittedName>
</protein>
<name>A0A8R1EA57_CAEJA</name>
<dbReference type="Proteomes" id="UP000005237">
    <property type="component" value="Unassembled WGS sequence"/>
</dbReference>
<keyword evidence="2" id="KW-1185">Reference proteome</keyword>
<sequence>ILVFKAPLFFPVSNTSADYVNGDWMDPCYERFYEIGAKYIVYWFVNGDMYCEAVVRGPNINYTATFKQEFLVRAEYKHTWCPPPN</sequence>
<evidence type="ECO:0000313" key="1">
    <source>
        <dbReference type="EnsemblMetazoa" id="CJA30888a.1"/>
    </source>
</evidence>
<reference evidence="1" key="2">
    <citation type="submission" date="2022-06" db="UniProtKB">
        <authorList>
            <consortium name="EnsemblMetazoa"/>
        </authorList>
    </citation>
    <scope>IDENTIFICATION</scope>
    <source>
        <strain evidence="1">DF5081</strain>
    </source>
</reference>
<dbReference type="EnsemblMetazoa" id="CJA30888a.1">
    <property type="protein sequence ID" value="CJA30888a.1"/>
    <property type="gene ID" value="WBGene00206735"/>
</dbReference>
<accession>A0A8R1EA57</accession>